<evidence type="ECO:0000313" key="3">
    <source>
        <dbReference type="Proteomes" id="UP000516173"/>
    </source>
</evidence>
<accession>A0A7G1KQ91</accession>
<dbReference type="RefSeq" id="WP_187684217.1">
    <property type="nucleotide sequence ID" value="NZ_AP023396.1"/>
</dbReference>
<evidence type="ECO:0000259" key="1">
    <source>
        <dbReference type="PROSITE" id="PS51674"/>
    </source>
</evidence>
<dbReference type="AlphaFoldDB" id="A0A7G1KQ91"/>
<dbReference type="KEGG" id="nwl:NWFMUON74_50720"/>
<sequence length="159" mass="17453">MRTTQPRRLVSETPAPVQLPAAIITSTARVTTTKSTHRPPCADGPDDWDLDVGTPESWRSAIRTCHSCPLFANCDQLAQTLIARGDAPRAMIWAGVAYDSAGRVVENLDRHRATPIDHKRPLRIIHNGPRPVCTEPAPPTPHRRIVLGRRRVVATTGGH</sequence>
<evidence type="ECO:0000313" key="2">
    <source>
        <dbReference type="EMBL" id="BCK57300.1"/>
    </source>
</evidence>
<organism evidence="2 3">
    <name type="scientific">Nocardia wallacei</name>
    <dbReference type="NCBI Taxonomy" id="480035"/>
    <lineage>
        <taxon>Bacteria</taxon>
        <taxon>Bacillati</taxon>
        <taxon>Actinomycetota</taxon>
        <taxon>Actinomycetes</taxon>
        <taxon>Mycobacteriales</taxon>
        <taxon>Nocardiaceae</taxon>
        <taxon>Nocardia</taxon>
    </lineage>
</organism>
<dbReference type="GeneID" id="80349513"/>
<protein>
    <recommendedName>
        <fullName evidence="1">4Fe-4S Wbl-type domain-containing protein</fullName>
    </recommendedName>
</protein>
<feature type="domain" description="4Fe-4S Wbl-type" evidence="1">
    <location>
        <begin position="40"/>
        <end position="103"/>
    </location>
</feature>
<dbReference type="PROSITE" id="PS51674">
    <property type="entry name" value="4FE4S_WBL"/>
    <property type="match status" value="1"/>
</dbReference>
<reference evidence="2 3" key="1">
    <citation type="submission" date="2020-08" db="EMBL/GenBank/DDBJ databases">
        <title>Genome Sequencing of Nocardia wallacei strain FMUON74 and assembly.</title>
        <authorList>
            <person name="Toyokawa M."/>
            <person name="Uesaka K."/>
        </authorList>
    </citation>
    <scope>NUCLEOTIDE SEQUENCE [LARGE SCALE GENOMIC DNA]</scope>
    <source>
        <strain evidence="2 3">FMUON74</strain>
    </source>
</reference>
<name>A0A7G1KQ91_9NOCA</name>
<proteinExistence type="predicted"/>
<dbReference type="Proteomes" id="UP000516173">
    <property type="component" value="Chromosome"/>
</dbReference>
<dbReference type="EMBL" id="AP023396">
    <property type="protein sequence ID" value="BCK57300.1"/>
    <property type="molecule type" value="Genomic_DNA"/>
</dbReference>
<dbReference type="InterPro" id="IPR034768">
    <property type="entry name" value="4FE4S_WBL"/>
</dbReference>
<keyword evidence="3" id="KW-1185">Reference proteome</keyword>
<gene>
    <name evidence="2" type="ORF">NWFMUON74_50720</name>
</gene>